<dbReference type="OrthoDB" id="408724at2759"/>
<comment type="caution">
    <text evidence="1">The sequence shown here is derived from an EMBL/GenBank/DDBJ whole genome shotgun (WGS) entry which is preliminary data.</text>
</comment>
<evidence type="ECO:0000313" key="2">
    <source>
        <dbReference type="Proteomes" id="UP000604046"/>
    </source>
</evidence>
<dbReference type="InterPro" id="IPR009091">
    <property type="entry name" value="RCC1/BLIP-II"/>
</dbReference>
<dbReference type="AlphaFoldDB" id="A0A812JS22"/>
<dbReference type="SUPFAM" id="SSF50985">
    <property type="entry name" value="RCC1/BLIP-II"/>
    <property type="match status" value="1"/>
</dbReference>
<gene>
    <name evidence="1" type="ORF">SNAT2548_LOCUS7280</name>
</gene>
<dbReference type="Gene3D" id="2.130.10.30">
    <property type="entry name" value="Regulator of chromosome condensation 1/beta-lactamase-inhibitor protein II"/>
    <property type="match status" value="1"/>
</dbReference>
<name>A0A812JS22_9DINO</name>
<reference evidence="1" key="1">
    <citation type="submission" date="2021-02" db="EMBL/GenBank/DDBJ databases">
        <authorList>
            <person name="Dougan E. K."/>
            <person name="Rhodes N."/>
            <person name="Thang M."/>
            <person name="Chan C."/>
        </authorList>
    </citation>
    <scope>NUCLEOTIDE SEQUENCE</scope>
</reference>
<sequence length="62" mass="6437">DSSSVQAQLKGVQHVQASRRAFAAILLDGSVVSWGNEDCGGDNSAVQAQLWGAASHEAAIRD</sequence>
<feature type="non-terminal residue" evidence="1">
    <location>
        <position position="1"/>
    </location>
</feature>
<keyword evidence="2" id="KW-1185">Reference proteome</keyword>
<proteinExistence type="predicted"/>
<dbReference type="Proteomes" id="UP000604046">
    <property type="component" value="Unassembled WGS sequence"/>
</dbReference>
<protein>
    <submittedName>
        <fullName evidence="1">Uncharacterized protein</fullName>
    </submittedName>
</protein>
<dbReference type="EMBL" id="CAJNDS010000503">
    <property type="protein sequence ID" value="CAE7213093.1"/>
    <property type="molecule type" value="Genomic_DNA"/>
</dbReference>
<evidence type="ECO:0000313" key="1">
    <source>
        <dbReference type="EMBL" id="CAE7213093.1"/>
    </source>
</evidence>
<accession>A0A812JS22</accession>
<organism evidence="1 2">
    <name type="scientific">Symbiodinium natans</name>
    <dbReference type="NCBI Taxonomy" id="878477"/>
    <lineage>
        <taxon>Eukaryota</taxon>
        <taxon>Sar</taxon>
        <taxon>Alveolata</taxon>
        <taxon>Dinophyceae</taxon>
        <taxon>Suessiales</taxon>
        <taxon>Symbiodiniaceae</taxon>
        <taxon>Symbiodinium</taxon>
    </lineage>
</organism>